<dbReference type="Gene3D" id="3.70.10.10">
    <property type="match status" value="1"/>
</dbReference>
<dbReference type="OrthoDB" id="337581at2759"/>
<gene>
    <name evidence="6" type="ORF">D9Q98_001001</name>
</gene>
<dbReference type="PANTHER" id="PTHR10870:SF0">
    <property type="entry name" value="CELL CYCLE CHECKPOINT PROTEIN RAD1"/>
    <property type="match status" value="1"/>
</dbReference>
<protein>
    <recommendedName>
        <fullName evidence="8">Cell cycle checkpoint protein RAD1</fullName>
    </recommendedName>
</protein>
<proteinExistence type="inferred from homology"/>
<keyword evidence="7" id="KW-1185">Reference proteome</keyword>
<dbReference type="GO" id="GO:0000077">
    <property type="term" value="P:DNA damage checkpoint signaling"/>
    <property type="evidence" value="ECO:0007669"/>
    <property type="project" value="InterPro"/>
</dbReference>
<evidence type="ECO:0000256" key="3">
    <source>
        <dbReference type="ARBA" id="ARBA00022763"/>
    </source>
</evidence>
<comment type="caution">
    <text evidence="6">The sequence shown here is derived from an EMBL/GenBank/DDBJ whole genome shotgun (WGS) entry which is preliminary data.</text>
</comment>
<keyword evidence="3" id="KW-0227">DNA damage</keyword>
<reference evidence="6" key="1">
    <citation type="journal article" date="2019" name="Plant J.">
        <title>Chlorella vulgaris genome assembly and annotation reveals the molecular basis for metabolic acclimation to high light conditions.</title>
        <authorList>
            <person name="Cecchin M."/>
            <person name="Marcolungo L."/>
            <person name="Rossato M."/>
            <person name="Girolomoni L."/>
            <person name="Cosentino E."/>
            <person name="Cuine S."/>
            <person name="Li-Beisson Y."/>
            <person name="Delledonne M."/>
            <person name="Ballottari M."/>
        </authorList>
    </citation>
    <scope>NUCLEOTIDE SEQUENCE</scope>
    <source>
        <strain evidence="6">211/11P</strain>
    </source>
</reference>
<keyword evidence="5" id="KW-0539">Nucleus</keyword>
<name>A0A9D4TZ26_CHLVU</name>
<evidence type="ECO:0000313" key="7">
    <source>
        <dbReference type="Proteomes" id="UP001055712"/>
    </source>
</evidence>
<reference evidence="6" key="2">
    <citation type="submission" date="2020-11" db="EMBL/GenBank/DDBJ databases">
        <authorList>
            <person name="Cecchin M."/>
            <person name="Marcolungo L."/>
            <person name="Rossato M."/>
            <person name="Girolomoni L."/>
            <person name="Cosentino E."/>
            <person name="Cuine S."/>
            <person name="Li-Beisson Y."/>
            <person name="Delledonne M."/>
            <person name="Ballottari M."/>
        </authorList>
    </citation>
    <scope>NUCLEOTIDE SEQUENCE</scope>
    <source>
        <strain evidence="6">211/11P</strain>
        <tissue evidence="6">Whole cell</tissue>
    </source>
</reference>
<comment type="similarity">
    <text evidence="2">Belongs to the rad1 family.</text>
</comment>
<evidence type="ECO:0008006" key="8">
    <source>
        <dbReference type="Google" id="ProtNLM"/>
    </source>
</evidence>
<dbReference type="InterPro" id="IPR003021">
    <property type="entry name" value="Rad1_Rec1_Rad17"/>
</dbReference>
<keyword evidence="4" id="KW-0234">DNA repair</keyword>
<accession>A0A9D4TZ26</accession>
<sequence>MAQASIASVRGLVQVLQSIRSHQKLPCAVTFEPDTGLSLRFLDGGHAMQSGISLSISVFSSFQAPASITFFVPLSILLEAISTVASSMPHEIHLQYPGPDSSLLITTTEDASARTSICSYAKVATLAHHDLSSLDDMWDLQDACSQVILSGLLLREAIEDLEWTNGEVEFVLKRSPMHFALQSIKQQSLEITFPVHALDGFSCHAEEVRASYKYKHLKAAFTHVAQKEAWSAKIAISSRGVLRVTHMLTLAGGGPLAPLEAQPLLGTLTSQGHAQRTCVSKFVILPHEEERDGFCGDDD</sequence>
<evidence type="ECO:0000256" key="5">
    <source>
        <dbReference type="ARBA" id="ARBA00023242"/>
    </source>
</evidence>
<evidence type="ECO:0000313" key="6">
    <source>
        <dbReference type="EMBL" id="KAI3438576.1"/>
    </source>
</evidence>
<comment type="subcellular location">
    <subcellularLocation>
        <location evidence="1">Nucleus</location>
    </subcellularLocation>
</comment>
<dbReference type="EMBL" id="SIDB01000001">
    <property type="protein sequence ID" value="KAI3438576.1"/>
    <property type="molecule type" value="Genomic_DNA"/>
</dbReference>
<dbReference type="AlphaFoldDB" id="A0A9D4TZ26"/>
<evidence type="ECO:0000256" key="2">
    <source>
        <dbReference type="ARBA" id="ARBA00010991"/>
    </source>
</evidence>
<dbReference type="PANTHER" id="PTHR10870">
    <property type="entry name" value="CELL CYCLE CHECKPOINT PROTEIN RAD1"/>
    <property type="match status" value="1"/>
</dbReference>
<evidence type="ECO:0000256" key="1">
    <source>
        <dbReference type="ARBA" id="ARBA00004123"/>
    </source>
</evidence>
<dbReference type="Pfam" id="PF02144">
    <property type="entry name" value="Rad1"/>
    <property type="match status" value="1"/>
</dbReference>
<organism evidence="6 7">
    <name type="scientific">Chlorella vulgaris</name>
    <name type="common">Green alga</name>
    <dbReference type="NCBI Taxonomy" id="3077"/>
    <lineage>
        <taxon>Eukaryota</taxon>
        <taxon>Viridiplantae</taxon>
        <taxon>Chlorophyta</taxon>
        <taxon>core chlorophytes</taxon>
        <taxon>Trebouxiophyceae</taxon>
        <taxon>Chlorellales</taxon>
        <taxon>Chlorellaceae</taxon>
        <taxon>Chlorella clade</taxon>
        <taxon>Chlorella</taxon>
    </lineage>
</organism>
<evidence type="ECO:0000256" key="4">
    <source>
        <dbReference type="ARBA" id="ARBA00023204"/>
    </source>
</evidence>
<dbReference type="Proteomes" id="UP001055712">
    <property type="component" value="Unassembled WGS sequence"/>
</dbReference>
<dbReference type="GO" id="GO:0030896">
    <property type="term" value="C:checkpoint clamp complex"/>
    <property type="evidence" value="ECO:0007669"/>
    <property type="project" value="TreeGrafter"/>
</dbReference>
<dbReference type="GO" id="GO:0006281">
    <property type="term" value="P:DNA repair"/>
    <property type="evidence" value="ECO:0007669"/>
    <property type="project" value="UniProtKB-KW"/>
</dbReference>